<evidence type="ECO:0000256" key="1">
    <source>
        <dbReference type="SAM" id="Phobius"/>
    </source>
</evidence>
<dbReference type="EMBL" id="RRYP01003751">
    <property type="protein sequence ID" value="TNV83525.1"/>
    <property type="molecule type" value="Genomic_DNA"/>
</dbReference>
<keyword evidence="1" id="KW-0472">Membrane</keyword>
<gene>
    <name evidence="2" type="ORF">FGO68_gene36</name>
</gene>
<feature type="transmembrane region" description="Helical" evidence="1">
    <location>
        <begin position="7"/>
        <end position="24"/>
    </location>
</feature>
<comment type="caution">
    <text evidence="2">The sequence shown here is derived from an EMBL/GenBank/DDBJ whole genome shotgun (WGS) entry which is preliminary data.</text>
</comment>
<sequence length="105" mass="12595">MYRFDSNLNLSLSMVLILNVQTYFQFFDALSLYFACKLAHLLLFLMILLLVSQQSWLKMVQKSLHQDYLVKFQCQPFLQNPIHLFFNIFLHRTIYQKDLATQRIA</sequence>
<keyword evidence="3" id="KW-1185">Reference proteome</keyword>
<dbReference type="Proteomes" id="UP000785679">
    <property type="component" value="Unassembled WGS sequence"/>
</dbReference>
<keyword evidence="1" id="KW-1133">Transmembrane helix</keyword>
<organism evidence="2 3">
    <name type="scientific">Halteria grandinella</name>
    <dbReference type="NCBI Taxonomy" id="5974"/>
    <lineage>
        <taxon>Eukaryota</taxon>
        <taxon>Sar</taxon>
        <taxon>Alveolata</taxon>
        <taxon>Ciliophora</taxon>
        <taxon>Intramacronucleata</taxon>
        <taxon>Spirotrichea</taxon>
        <taxon>Stichotrichia</taxon>
        <taxon>Sporadotrichida</taxon>
        <taxon>Halteriidae</taxon>
        <taxon>Halteria</taxon>
    </lineage>
</organism>
<proteinExistence type="predicted"/>
<keyword evidence="1" id="KW-0812">Transmembrane</keyword>
<name>A0A8J8T6J5_HALGN</name>
<protein>
    <recommendedName>
        <fullName evidence="4">Transmembrane protein</fullName>
    </recommendedName>
</protein>
<reference evidence="2" key="1">
    <citation type="submission" date="2019-06" db="EMBL/GenBank/DDBJ databases">
        <authorList>
            <person name="Zheng W."/>
        </authorList>
    </citation>
    <scope>NUCLEOTIDE SEQUENCE</scope>
    <source>
        <strain evidence="2">QDHG01</strain>
    </source>
</reference>
<evidence type="ECO:0008006" key="4">
    <source>
        <dbReference type="Google" id="ProtNLM"/>
    </source>
</evidence>
<dbReference type="AlphaFoldDB" id="A0A8J8T6J5"/>
<evidence type="ECO:0000313" key="3">
    <source>
        <dbReference type="Proteomes" id="UP000785679"/>
    </source>
</evidence>
<accession>A0A8J8T6J5</accession>
<feature type="transmembrane region" description="Helical" evidence="1">
    <location>
        <begin position="30"/>
        <end position="51"/>
    </location>
</feature>
<evidence type="ECO:0000313" key="2">
    <source>
        <dbReference type="EMBL" id="TNV83525.1"/>
    </source>
</evidence>